<feature type="non-terminal residue" evidence="6">
    <location>
        <position position="1"/>
    </location>
</feature>
<proteinExistence type="predicted"/>
<name>A0A7K8NMA4_CASCA</name>
<keyword evidence="2" id="KW-0677">Repeat</keyword>
<dbReference type="Gene3D" id="3.80.10.10">
    <property type="entry name" value="Ribonuclease Inhibitor"/>
    <property type="match status" value="3"/>
</dbReference>
<keyword evidence="1" id="KW-0433">Leucine-rich repeat</keyword>
<feature type="domain" description="VWFC" evidence="5">
    <location>
        <begin position="102"/>
        <end position="159"/>
    </location>
</feature>
<keyword evidence="4" id="KW-0812">Transmembrane</keyword>
<dbReference type="GO" id="GO:0010811">
    <property type="term" value="P:positive regulation of cell-substrate adhesion"/>
    <property type="evidence" value="ECO:0007669"/>
    <property type="project" value="TreeGrafter"/>
</dbReference>
<evidence type="ECO:0000256" key="4">
    <source>
        <dbReference type="SAM" id="Phobius"/>
    </source>
</evidence>
<gene>
    <name evidence="6" type="primary">Ecm2</name>
    <name evidence="6" type="ORF">CASCAS_R09615</name>
</gene>
<dbReference type="PROSITE" id="PS01208">
    <property type="entry name" value="VWFC_1"/>
    <property type="match status" value="1"/>
</dbReference>
<dbReference type="Proteomes" id="UP000524187">
    <property type="component" value="Unassembled WGS sequence"/>
</dbReference>
<dbReference type="EMBL" id="VWPT01000187">
    <property type="protein sequence ID" value="NXE54001.1"/>
    <property type="molecule type" value="Genomic_DNA"/>
</dbReference>
<accession>A0A7K8NMA4</accession>
<evidence type="ECO:0000313" key="6">
    <source>
        <dbReference type="EMBL" id="NXE54001.1"/>
    </source>
</evidence>
<feature type="compositionally biased region" description="Basic residues" evidence="3">
    <location>
        <begin position="226"/>
        <end position="239"/>
    </location>
</feature>
<evidence type="ECO:0000256" key="2">
    <source>
        <dbReference type="ARBA" id="ARBA00022737"/>
    </source>
</evidence>
<keyword evidence="4" id="KW-0472">Membrane</keyword>
<dbReference type="PANTHER" id="PTHR46544:SF1">
    <property type="entry name" value="EXTRACELLULAR MATRIX PROTEIN 2"/>
    <property type="match status" value="1"/>
</dbReference>
<organism evidence="6 7">
    <name type="scientific">Casuarius casuarius</name>
    <name type="common">Southern cassowary</name>
    <name type="synonym">Struthio casuarius</name>
    <dbReference type="NCBI Taxonomy" id="8787"/>
    <lineage>
        <taxon>Eukaryota</taxon>
        <taxon>Metazoa</taxon>
        <taxon>Chordata</taxon>
        <taxon>Craniata</taxon>
        <taxon>Vertebrata</taxon>
        <taxon>Euteleostomi</taxon>
        <taxon>Archelosauria</taxon>
        <taxon>Archosauria</taxon>
        <taxon>Dinosauria</taxon>
        <taxon>Saurischia</taxon>
        <taxon>Theropoda</taxon>
        <taxon>Coelurosauria</taxon>
        <taxon>Aves</taxon>
        <taxon>Palaeognathae</taxon>
        <taxon>Casuariiformes</taxon>
        <taxon>Casuariidae</taxon>
        <taxon>Casuarius</taxon>
    </lineage>
</organism>
<reference evidence="6 7" key="1">
    <citation type="submission" date="2019-09" db="EMBL/GenBank/DDBJ databases">
        <title>Bird 10,000 Genomes (B10K) Project - Family phase.</title>
        <authorList>
            <person name="Zhang G."/>
        </authorList>
    </citation>
    <scope>NUCLEOTIDE SEQUENCE [LARGE SCALE GENOMIC DNA]</scope>
    <source>
        <strain evidence="6">B10K-LSUMZ-50683</strain>
        <tissue evidence="6">Muscle</tissue>
    </source>
</reference>
<evidence type="ECO:0000313" key="7">
    <source>
        <dbReference type="Proteomes" id="UP000524187"/>
    </source>
</evidence>
<dbReference type="GO" id="GO:0070052">
    <property type="term" value="F:collagen V binding"/>
    <property type="evidence" value="ECO:0007669"/>
    <property type="project" value="TreeGrafter"/>
</dbReference>
<evidence type="ECO:0000256" key="1">
    <source>
        <dbReference type="ARBA" id="ARBA00022614"/>
    </source>
</evidence>
<keyword evidence="4" id="KW-1133">Transmembrane helix</keyword>
<dbReference type="PROSITE" id="PS50184">
    <property type="entry name" value="VWFC_2"/>
    <property type="match status" value="1"/>
</dbReference>
<dbReference type="FunFam" id="3.80.10.10:FF:000130">
    <property type="entry name" value="extracellular matrix protein 2 isoform X1"/>
    <property type="match status" value="1"/>
</dbReference>
<feature type="compositionally biased region" description="Acidic residues" evidence="3">
    <location>
        <begin position="666"/>
        <end position="676"/>
    </location>
</feature>
<dbReference type="InterPro" id="IPR001611">
    <property type="entry name" value="Leu-rich_rpt"/>
</dbReference>
<dbReference type="GO" id="GO:0008201">
    <property type="term" value="F:heparin binding"/>
    <property type="evidence" value="ECO:0007669"/>
    <property type="project" value="TreeGrafter"/>
</dbReference>
<dbReference type="FunFam" id="3.80.10.10:FF:000284">
    <property type="entry name" value="extracellular matrix protein 2 isoform X1"/>
    <property type="match status" value="1"/>
</dbReference>
<dbReference type="SUPFAM" id="SSF52047">
    <property type="entry name" value="RNI-like"/>
    <property type="match status" value="1"/>
</dbReference>
<dbReference type="Pfam" id="PF13855">
    <property type="entry name" value="LRR_8"/>
    <property type="match status" value="4"/>
</dbReference>
<dbReference type="PANTHER" id="PTHR46544">
    <property type="entry name" value="EXTRACELLULAR MATRIX PROTEIN 2-RELATED"/>
    <property type="match status" value="1"/>
</dbReference>
<dbReference type="SMART" id="SM00214">
    <property type="entry name" value="VWC"/>
    <property type="match status" value="1"/>
</dbReference>
<dbReference type="AlphaFoldDB" id="A0A7K8NMA4"/>
<evidence type="ECO:0000256" key="3">
    <source>
        <dbReference type="SAM" id="MobiDB-lite"/>
    </source>
</evidence>
<dbReference type="SMART" id="SM00369">
    <property type="entry name" value="LRR_TYP"/>
    <property type="match status" value="11"/>
</dbReference>
<feature type="region of interest" description="Disordered" evidence="3">
    <location>
        <begin position="660"/>
        <end position="679"/>
    </location>
</feature>
<sequence>MQATFFVYYFLLVSLCIDCFQNGTSAIPRRQRRRMRYRALRASSSEGRRSQRQPRTRFPAPAPVVPGIPLIHIDDGVMGVFDSLIGLGEHESSYSVLPGKQGHCIANGMIMYDKAVWSPKPCITCLCSKGKVLCDTTMCHPLKCHTTIIPAGECCPVCSDIASSLDPSIISTDDLTELSGDSPEPSDFGNPIIRSSAHTQGEKDELITTGGTEFKEKEILKADEKKRKRKGKKNRQKAYHKGEKPITRKDEERRPLYEEEGLQTEKEEKNKMEKERIKERVVEQETQYESNEDDDSVHVLRGNAFRVPPHFPIPVPPIETPLPSGCSLLDTAVSCTNAKLTQIPPIADPDLTSLDLTGNIITTISDEAFNGIPNLEWIDLSKNNLTSPGIGPQAFKILKNLKRLYLDGNMLVHIPSELPSTLEEIKINDNRLHAIDEDSLQDLKNLVTLELEGNKLSEANVSPLAFYPLKSLSYLRLGRNKFRIIPQGLPASIEELYLENNQIEEVSEICFNHTRNINVIVLKHNKLEENRIAPLAWINQENLESIDLSYNKLYHVPSYLPKSLLHLILIGNQIERIPGYVFGHMKPGLEYLYLSFNKLTDDGVDSVSFFGAYHSLRELFLDHNELRFVPFGIEEMKKLRFLRLNNNKIRTVHPERICRTHASHDDDNDNSEEEEGRDSRLEHLHLENNYIKTRQLSPHAFSCIRSYCSVVLKPQKVK</sequence>
<keyword evidence="7" id="KW-1185">Reference proteome</keyword>
<dbReference type="SUPFAM" id="SSF57603">
    <property type="entry name" value="FnI-like domain"/>
    <property type="match status" value="1"/>
</dbReference>
<dbReference type="Gene3D" id="6.20.200.20">
    <property type="match status" value="1"/>
</dbReference>
<feature type="non-terminal residue" evidence="6">
    <location>
        <position position="718"/>
    </location>
</feature>
<protein>
    <submittedName>
        <fullName evidence="6">ECM2 protein</fullName>
    </submittedName>
</protein>
<feature type="transmembrane region" description="Helical" evidence="4">
    <location>
        <begin position="6"/>
        <end position="28"/>
    </location>
</feature>
<dbReference type="FunFam" id="3.80.10.10:FF:000772">
    <property type="entry name" value="Extracellular matrix protein 2"/>
    <property type="match status" value="1"/>
</dbReference>
<dbReference type="GO" id="GO:0031012">
    <property type="term" value="C:extracellular matrix"/>
    <property type="evidence" value="ECO:0007669"/>
    <property type="project" value="TreeGrafter"/>
</dbReference>
<feature type="region of interest" description="Disordered" evidence="3">
    <location>
        <begin position="172"/>
        <end position="294"/>
    </location>
</feature>
<feature type="region of interest" description="Disordered" evidence="3">
    <location>
        <begin position="40"/>
        <end position="59"/>
    </location>
</feature>
<dbReference type="InterPro" id="IPR043184">
    <property type="entry name" value="ECM2"/>
</dbReference>
<feature type="compositionally biased region" description="Basic and acidic residues" evidence="3">
    <location>
        <begin position="240"/>
        <end position="283"/>
    </location>
</feature>
<dbReference type="InterPro" id="IPR001007">
    <property type="entry name" value="VWF_dom"/>
</dbReference>
<dbReference type="GO" id="GO:0030198">
    <property type="term" value="P:extracellular matrix organization"/>
    <property type="evidence" value="ECO:0007669"/>
    <property type="project" value="TreeGrafter"/>
</dbReference>
<dbReference type="InterPro" id="IPR003591">
    <property type="entry name" value="Leu-rich_rpt_typical-subtyp"/>
</dbReference>
<evidence type="ECO:0000259" key="5">
    <source>
        <dbReference type="PROSITE" id="PS50184"/>
    </source>
</evidence>
<comment type="caution">
    <text evidence="6">The sequence shown here is derived from an EMBL/GenBank/DDBJ whole genome shotgun (WGS) entry which is preliminary data.</text>
</comment>
<dbReference type="Pfam" id="PF00093">
    <property type="entry name" value="VWC"/>
    <property type="match status" value="1"/>
</dbReference>
<dbReference type="InterPro" id="IPR032675">
    <property type="entry name" value="LRR_dom_sf"/>
</dbReference>
<feature type="compositionally biased region" description="Basic and acidic residues" evidence="3">
    <location>
        <begin position="213"/>
        <end position="225"/>
    </location>
</feature>
<dbReference type="PROSITE" id="PS51450">
    <property type="entry name" value="LRR"/>
    <property type="match status" value="4"/>
</dbReference>